<sequence>MNDAEFELITSPLSQSIEVAGHTFDVQIYNSEKPGLWILEVVNPNGSSFVWDEHFPSEQHALDAFWACMREEGVGELLDDTTTTPPANLARH</sequence>
<evidence type="ECO:0000313" key="1">
    <source>
        <dbReference type="EMBL" id="PWN57898.1"/>
    </source>
</evidence>
<dbReference type="OrthoDB" id="5737581at2"/>
<name>A0A363UR04_9GAMM</name>
<dbReference type="AlphaFoldDB" id="A0A363UR04"/>
<dbReference type="RefSeq" id="WP_109718756.1">
    <property type="nucleotide sequence ID" value="NZ_QEQK01000001.1"/>
</dbReference>
<comment type="caution">
    <text evidence="1">The sequence shown here is derived from an EMBL/GenBank/DDBJ whole genome shotgun (WGS) entry which is preliminary data.</text>
</comment>
<proteinExistence type="predicted"/>
<reference evidence="1 2" key="1">
    <citation type="submission" date="2018-05" db="EMBL/GenBank/DDBJ databases">
        <title>Abyssibacter profundi OUC007T gen. nov., sp. nov, a marine bacterium isolated from seawater of the Mariana Trench.</title>
        <authorList>
            <person name="Zhou S."/>
        </authorList>
    </citation>
    <scope>NUCLEOTIDE SEQUENCE [LARGE SCALE GENOMIC DNA]</scope>
    <source>
        <strain evidence="1 2">OUC007</strain>
    </source>
</reference>
<evidence type="ECO:0000313" key="2">
    <source>
        <dbReference type="Proteomes" id="UP000251800"/>
    </source>
</evidence>
<accession>A0A363UR04</accession>
<protein>
    <submittedName>
        <fullName evidence="1">Uncharacterized protein</fullName>
    </submittedName>
</protein>
<gene>
    <name evidence="1" type="ORF">DEH80_01125</name>
</gene>
<dbReference type="Proteomes" id="UP000251800">
    <property type="component" value="Unassembled WGS sequence"/>
</dbReference>
<dbReference type="EMBL" id="QEQK01000001">
    <property type="protein sequence ID" value="PWN57898.1"/>
    <property type="molecule type" value="Genomic_DNA"/>
</dbReference>
<keyword evidence="2" id="KW-1185">Reference proteome</keyword>
<organism evidence="1 2">
    <name type="scientific">Abyssibacter profundi</name>
    <dbReference type="NCBI Taxonomy" id="2182787"/>
    <lineage>
        <taxon>Bacteria</taxon>
        <taxon>Pseudomonadati</taxon>
        <taxon>Pseudomonadota</taxon>
        <taxon>Gammaproteobacteria</taxon>
        <taxon>Chromatiales</taxon>
        <taxon>Oceanococcaceae</taxon>
        <taxon>Abyssibacter</taxon>
    </lineage>
</organism>